<keyword evidence="5" id="KW-0460">Magnesium</keyword>
<dbReference type="EMBL" id="JAJFZP010000004">
    <property type="protein sequence ID" value="MCC3268109.1"/>
    <property type="molecule type" value="Genomic_DNA"/>
</dbReference>
<dbReference type="RefSeq" id="WP_227906597.1">
    <property type="nucleotide sequence ID" value="NZ_CP095461.1"/>
</dbReference>
<dbReference type="SUPFAM" id="SSF100950">
    <property type="entry name" value="NagB/RpiA/CoA transferase-like"/>
    <property type="match status" value="1"/>
</dbReference>
<comment type="cofactor">
    <cofactor evidence="5">
        <name>Mg(2+)</name>
        <dbReference type="ChEBI" id="CHEBI:18420"/>
    </cofactor>
</comment>
<feature type="binding site" evidence="4">
    <location>
        <begin position="140"/>
        <end position="148"/>
    </location>
    <ligand>
        <name>ATP</name>
        <dbReference type="ChEBI" id="CHEBI:30616"/>
    </ligand>
</feature>
<feature type="binding site" evidence="4">
    <location>
        <position position="56"/>
    </location>
    <ligand>
        <name>substrate</name>
    </ligand>
</feature>
<feature type="binding site" evidence="4">
    <location>
        <position position="61"/>
    </location>
    <ligand>
        <name>substrate</name>
    </ligand>
</feature>
<name>A0A9X1S685_9MICC</name>
<dbReference type="GO" id="GO:0009396">
    <property type="term" value="P:folic acid-containing compound biosynthetic process"/>
    <property type="evidence" value="ECO:0007669"/>
    <property type="project" value="TreeGrafter"/>
</dbReference>
<dbReference type="InterPro" id="IPR002698">
    <property type="entry name" value="FTHF_cligase"/>
</dbReference>
<dbReference type="GO" id="GO:0035999">
    <property type="term" value="P:tetrahydrofolate interconversion"/>
    <property type="evidence" value="ECO:0007669"/>
    <property type="project" value="TreeGrafter"/>
</dbReference>
<dbReference type="AlphaFoldDB" id="A0A9X1S685"/>
<dbReference type="EC" id="6.3.3.2" evidence="5"/>
<organism evidence="6 7">
    <name type="scientific">Arthrobacter gengyunqii</name>
    <dbReference type="NCBI Taxonomy" id="2886940"/>
    <lineage>
        <taxon>Bacteria</taxon>
        <taxon>Bacillati</taxon>
        <taxon>Actinomycetota</taxon>
        <taxon>Actinomycetes</taxon>
        <taxon>Micrococcales</taxon>
        <taxon>Micrococcaceae</taxon>
        <taxon>Arthrobacter</taxon>
    </lineage>
</organism>
<comment type="catalytic activity">
    <reaction evidence="5">
        <text>(6S)-5-formyl-5,6,7,8-tetrahydrofolate + ATP = (6R)-5,10-methenyltetrahydrofolate + ADP + phosphate</text>
        <dbReference type="Rhea" id="RHEA:10488"/>
        <dbReference type="ChEBI" id="CHEBI:30616"/>
        <dbReference type="ChEBI" id="CHEBI:43474"/>
        <dbReference type="ChEBI" id="CHEBI:57455"/>
        <dbReference type="ChEBI" id="CHEBI:57457"/>
        <dbReference type="ChEBI" id="CHEBI:456216"/>
        <dbReference type="EC" id="6.3.3.2"/>
    </reaction>
</comment>
<sequence length="207" mass="22103">MVNTAAPKDLARNDYRRLRRELPPEAPLAAGRALASRAFSVIPDLVSPKATVAAYLSGGREPDTAELLAGLHGRGYDVVVPVCEPDRRLSWCRWTPDSVLVPGLFPSVPEPAGPRLSVQDLPGLELLLVPALAVDMAGMRMGKGGGYYDRFLAGLRAAGNAAPAVGVVYDHEVAPAQSWISDSLDQPVNAVLTPSQWTELPLEPVYS</sequence>
<reference evidence="6" key="1">
    <citation type="submission" date="2021-10" db="EMBL/GenBank/DDBJ databases">
        <title>Novel species in genus Arthrobacter.</title>
        <authorList>
            <person name="Liu Y."/>
        </authorList>
    </citation>
    <scope>NUCLEOTIDE SEQUENCE</scope>
    <source>
        <strain evidence="6">Zg-Y809</strain>
    </source>
</reference>
<keyword evidence="5" id="KW-0479">Metal-binding</keyword>
<keyword evidence="6" id="KW-0436">Ligase</keyword>
<dbReference type="NCBIfam" id="TIGR02727">
    <property type="entry name" value="MTHFS_bact"/>
    <property type="match status" value="1"/>
</dbReference>
<dbReference type="PANTHER" id="PTHR23407:SF1">
    <property type="entry name" value="5-FORMYLTETRAHYDROFOLATE CYCLO-LIGASE"/>
    <property type="match status" value="1"/>
</dbReference>
<proteinExistence type="inferred from homology"/>
<dbReference type="InterPro" id="IPR037171">
    <property type="entry name" value="NagB/RpiA_transferase-like"/>
</dbReference>
<evidence type="ECO:0000256" key="1">
    <source>
        <dbReference type="ARBA" id="ARBA00010638"/>
    </source>
</evidence>
<comment type="caution">
    <text evidence="6">The sequence shown here is derived from an EMBL/GenBank/DDBJ whole genome shotgun (WGS) entry which is preliminary data.</text>
</comment>
<keyword evidence="2 4" id="KW-0547">Nucleotide-binding</keyword>
<dbReference type="PANTHER" id="PTHR23407">
    <property type="entry name" value="ATPASE INHIBITOR/5-FORMYLTETRAHYDROFOLATE CYCLO-LIGASE"/>
    <property type="match status" value="1"/>
</dbReference>
<dbReference type="Pfam" id="PF01812">
    <property type="entry name" value="5-FTHF_cyc-lig"/>
    <property type="match status" value="1"/>
</dbReference>
<gene>
    <name evidence="6" type="ORF">LJ751_01870</name>
</gene>
<comment type="similarity">
    <text evidence="1 5">Belongs to the 5-formyltetrahydrofolate cyclo-ligase family.</text>
</comment>
<evidence type="ECO:0000313" key="6">
    <source>
        <dbReference type="EMBL" id="MCC3268109.1"/>
    </source>
</evidence>
<evidence type="ECO:0000256" key="3">
    <source>
        <dbReference type="ARBA" id="ARBA00022840"/>
    </source>
</evidence>
<evidence type="ECO:0000256" key="5">
    <source>
        <dbReference type="RuleBase" id="RU361279"/>
    </source>
</evidence>
<dbReference type="InterPro" id="IPR024185">
    <property type="entry name" value="FTHF_cligase-like_sf"/>
</dbReference>
<evidence type="ECO:0000256" key="4">
    <source>
        <dbReference type="PIRSR" id="PIRSR006806-1"/>
    </source>
</evidence>
<dbReference type="GO" id="GO:0046872">
    <property type="term" value="F:metal ion binding"/>
    <property type="evidence" value="ECO:0007669"/>
    <property type="project" value="UniProtKB-KW"/>
</dbReference>
<keyword evidence="3 4" id="KW-0067">ATP-binding</keyword>
<protein>
    <recommendedName>
        <fullName evidence="5">5-formyltetrahydrofolate cyclo-ligase</fullName>
        <ecNumber evidence="5">6.3.3.2</ecNumber>
    </recommendedName>
</protein>
<dbReference type="Gene3D" id="3.40.50.10420">
    <property type="entry name" value="NagB/RpiA/CoA transferase-like"/>
    <property type="match status" value="1"/>
</dbReference>
<accession>A0A9X1S685</accession>
<dbReference type="Proteomes" id="UP001139264">
    <property type="component" value="Unassembled WGS sequence"/>
</dbReference>
<dbReference type="GO" id="GO:0005524">
    <property type="term" value="F:ATP binding"/>
    <property type="evidence" value="ECO:0007669"/>
    <property type="project" value="UniProtKB-KW"/>
</dbReference>
<dbReference type="PIRSF" id="PIRSF006806">
    <property type="entry name" value="FTHF_cligase"/>
    <property type="match status" value="1"/>
</dbReference>
<evidence type="ECO:0000256" key="2">
    <source>
        <dbReference type="ARBA" id="ARBA00022741"/>
    </source>
</evidence>
<dbReference type="GO" id="GO:0030272">
    <property type="term" value="F:5-formyltetrahydrofolate cyclo-ligase activity"/>
    <property type="evidence" value="ECO:0007669"/>
    <property type="project" value="UniProtKB-EC"/>
</dbReference>
<evidence type="ECO:0000313" key="7">
    <source>
        <dbReference type="Proteomes" id="UP001139264"/>
    </source>
</evidence>